<evidence type="ECO:0000259" key="2">
    <source>
        <dbReference type="PROSITE" id="PS00028"/>
    </source>
</evidence>
<evidence type="ECO:0000313" key="4">
    <source>
        <dbReference type="RefSeq" id="XP_022142356.1"/>
    </source>
</evidence>
<feature type="domain" description="C2H2-type" evidence="2">
    <location>
        <begin position="134"/>
        <end position="155"/>
    </location>
</feature>
<keyword evidence="3" id="KW-1185">Reference proteome</keyword>
<dbReference type="GeneID" id="111012495"/>
<dbReference type="KEGG" id="mcha:111012495"/>
<protein>
    <submittedName>
        <fullName evidence="4">Uncharacterized protein LOC111012495</fullName>
    </submittedName>
</protein>
<feature type="compositionally biased region" description="Low complexity" evidence="1">
    <location>
        <begin position="65"/>
        <end position="76"/>
    </location>
</feature>
<feature type="region of interest" description="Disordered" evidence="1">
    <location>
        <begin position="56"/>
        <end position="76"/>
    </location>
</feature>
<gene>
    <name evidence="4" type="primary">LOC111012495</name>
</gene>
<dbReference type="InterPro" id="IPR013087">
    <property type="entry name" value="Znf_C2H2_type"/>
</dbReference>
<dbReference type="OrthoDB" id="9514740at2759"/>
<dbReference type="PANTHER" id="PTHR31681:SF39">
    <property type="entry name" value="OS01G0785900 PROTEIN"/>
    <property type="match status" value="1"/>
</dbReference>
<organism evidence="3 4">
    <name type="scientific">Momordica charantia</name>
    <name type="common">Bitter gourd</name>
    <name type="synonym">Balsam pear</name>
    <dbReference type="NCBI Taxonomy" id="3673"/>
    <lineage>
        <taxon>Eukaryota</taxon>
        <taxon>Viridiplantae</taxon>
        <taxon>Streptophyta</taxon>
        <taxon>Embryophyta</taxon>
        <taxon>Tracheophyta</taxon>
        <taxon>Spermatophyta</taxon>
        <taxon>Magnoliopsida</taxon>
        <taxon>eudicotyledons</taxon>
        <taxon>Gunneridae</taxon>
        <taxon>Pentapetalae</taxon>
        <taxon>rosids</taxon>
        <taxon>fabids</taxon>
        <taxon>Cucurbitales</taxon>
        <taxon>Cucurbitaceae</taxon>
        <taxon>Momordiceae</taxon>
        <taxon>Momordica</taxon>
    </lineage>
</organism>
<dbReference type="SUPFAM" id="SSF56399">
    <property type="entry name" value="ADP-ribosylation"/>
    <property type="match status" value="1"/>
</dbReference>
<evidence type="ECO:0000313" key="3">
    <source>
        <dbReference type="Proteomes" id="UP000504603"/>
    </source>
</evidence>
<dbReference type="AlphaFoldDB" id="A0A6J1CLY2"/>
<accession>A0A6J1CLY2</accession>
<dbReference type="Proteomes" id="UP000504603">
    <property type="component" value="Unplaced"/>
</dbReference>
<name>A0A6J1CLY2_MOMCH</name>
<proteinExistence type="predicted"/>
<dbReference type="RefSeq" id="XP_022142356.1">
    <property type="nucleotide sequence ID" value="XM_022286664.1"/>
</dbReference>
<dbReference type="PANTHER" id="PTHR31681">
    <property type="entry name" value="C2H2-LIKE ZINC FINGER PROTEIN"/>
    <property type="match status" value="1"/>
</dbReference>
<feature type="region of interest" description="Disordered" evidence="1">
    <location>
        <begin position="92"/>
        <end position="113"/>
    </location>
</feature>
<dbReference type="PROSITE" id="PS00028">
    <property type="entry name" value="ZINC_FINGER_C2H2_1"/>
    <property type="match status" value="1"/>
</dbReference>
<evidence type="ECO:0000256" key="1">
    <source>
        <dbReference type="SAM" id="MobiDB-lite"/>
    </source>
</evidence>
<sequence>MPEVWCTLKKSLSCTKSFLCDVHEPEAIGNSIAKERTERDPSGCLRSKSNLRDIICGSKRHSEKPSPGSSSRSMATSEVLHSIIHEIEAQIKTDNSSVSHPGKAPIKPDTRNGHAISATSDSINQFNNGYESICQECGVVFKNPDAVESHHLSKHAVEELVQGDSSRKVIELICQRNWAMSKPHHIEKVFKVRNSPKTLSLFEEHREVVKSKARKLKKKENPRCLVDGNELLGFHGTRIACPLAADGSQILCDLDSCGVCQVLRHGFNGAIICATSGRALESIVVNEEEEGLRRALMVCRVIAGRIHGGGVEKDEEANDNSGLDSSGGETGRSPNPEEFHVFNPRAVLPCFVVTYKR</sequence>
<feature type="region of interest" description="Disordered" evidence="1">
    <location>
        <begin position="311"/>
        <end position="338"/>
    </location>
</feature>
<dbReference type="Gene3D" id="3.90.228.10">
    <property type="match status" value="1"/>
</dbReference>
<reference evidence="4" key="1">
    <citation type="submission" date="2025-08" db="UniProtKB">
        <authorList>
            <consortium name="RefSeq"/>
        </authorList>
    </citation>
    <scope>IDENTIFICATION</scope>
    <source>
        <strain evidence="4">OHB3-1</strain>
    </source>
</reference>